<organism evidence="2 3">
    <name type="scientific">Azohydromonas lata</name>
    <dbReference type="NCBI Taxonomy" id="45677"/>
    <lineage>
        <taxon>Bacteria</taxon>
        <taxon>Pseudomonadati</taxon>
        <taxon>Pseudomonadota</taxon>
        <taxon>Betaproteobacteria</taxon>
        <taxon>Burkholderiales</taxon>
        <taxon>Sphaerotilaceae</taxon>
        <taxon>Azohydromonas</taxon>
    </lineage>
</organism>
<dbReference type="PROSITE" id="PS50297">
    <property type="entry name" value="ANK_REP_REGION"/>
    <property type="match status" value="1"/>
</dbReference>
<dbReference type="Pfam" id="PF00023">
    <property type="entry name" value="Ank"/>
    <property type="match status" value="1"/>
</dbReference>
<keyword evidence="1" id="KW-0040">ANK repeat</keyword>
<dbReference type="Gene3D" id="3.40.50.300">
    <property type="entry name" value="P-loop containing nucleotide triphosphate hydrolases"/>
    <property type="match status" value="2"/>
</dbReference>
<evidence type="ECO:0000313" key="2">
    <source>
        <dbReference type="EMBL" id="MDZ5455781.1"/>
    </source>
</evidence>
<dbReference type="SUPFAM" id="SSF48403">
    <property type="entry name" value="Ankyrin repeat"/>
    <property type="match status" value="1"/>
</dbReference>
<comment type="caution">
    <text evidence="2">The sequence shown here is derived from an EMBL/GenBank/DDBJ whole genome shotgun (WGS) entry which is preliminary data.</text>
</comment>
<dbReference type="Gene3D" id="1.25.40.20">
    <property type="entry name" value="Ankyrin repeat-containing domain"/>
    <property type="match status" value="1"/>
</dbReference>
<dbReference type="InterPro" id="IPR000212">
    <property type="entry name" value="DNA_helicase_UvrD/REP"/>
</dbReference>
<evidence type="ECO:0000313" key="3">
    <source>
        <dbReference type="Proteomes" id="UP001293718"/>
    </source>
</evidence>
<dbReference type="PROSITE" id="PS50088">
    <property type="entry name" value="ANK_REPEAT"/>
    <property type="match status" value="1"/>
</dbReference>
<proteinExistence type="predicted"/>
<sequence>MGALVHLPQRFNPMRVLQYKDLDLRRVRAAFDKVRSAIEAGDFRTADVKKLHAGPYYRARLDHANRLLLQFARIEGQTVCLALEVILNHAYDHSRFLRGAMVDEAKIEQEPPVQPAAVPETELAPLRWLHPQRSQFELLDKPVVFDDAQDTLSRLALPLVVAGSAGSGKTALTISRLRELPGRVLYVTLSPYLAQGALALYGAHGFENPAQEAQFVSFRELLETLHVPPGREVDLRSFRGWCERHRQAVRALGDIDAHALFEEFRGVIGAQPGGPMALEEYLALGPRQSLLPPAAREAAHALFQRYRQWLAEAGLFDANLVAHEWRARAVPEYDFVVVDEVQDFTPVQLALVLATLKIPGQFLLCGDSNQIVHPNFFSWAAVKTMFWHGLAGTAAQRQQLHVLQANFRNTRRVTELANRLLKIKQSRFGSVDRESNFLVTSTSGEEGDVSLVPAKDAALKALDAATRASVQHAVIVLRDEDKAAARERFRTPLLFSVHEAKGLEYPHVVLFNLVSGQRAAYAEVCEGVTAADVQRESLDYARARDKSDRSLEVYKFYVNALYVAMTRAVRSLTLVESDTGHALLELLGLRPGEAQLQPSRASTKDEWAQEARKLELQGKAEQAQAIREAFLQHRTVPWAPWDQGHIEQLALKAFDAANPSIKPRQALFDYALWHGQQHWVERLAAVNFAPARPLVLDGNFIGAGWLDTRDIRMPLWDEAHLQVRRTVASLRQRHLQPYAAKNFKEVLRQTDVHGVDHRTPVGATALMLAARAGNAPLVRALLDKGADPDVHDEFGHTAWLFAVGRALEETEFTRTGLPAIFDLLAPSAIDVQTDGRLVRIERHHGEYWVLTLMLAGLKTQWSRCVQRPMELWKYQEGFFAEQLHGVLEALPPHLWGDKRRKRSYLNHVLARGEVDSDYRPARRLWRRVRHGRYVPSPSLLLRRGEGWQPVYEALNLAWIDRGCGGEALYWVRPAQLLSQLGVVTTAPGSDGQSRSAPRKA</sequence>
<evidence type="ECO:0000256" key="1">
    <source>
        <dbReference type="PROSITE-ProRule" id="PRU00023"/>
    </source>
</evidence>
<dbReference type="RefSeq" id="WP_322464462.1">
    <property type="nucleotide sequence ID" value="NZ_JAXOJX010000003.1"/>
</dbReference>
<reference evidence="2 3" key="1">
    <citation type="submission" date="2023-11" db="EMBL/GenBank/DDBJ databases">
        <title>Draft genome of Azohydromonas lata strain H1 (DSM1123), a polyhydroxyalkanoate producer.</title>
        <authorList>
            <person name="Traversa D."/>
            <person name="D'Addabbo P."/>
            <person name="Pazzani C."/>
            <person name="Manzari C."/>
            <person name="Chiara M."/>
            <person name="Scrascia M."/>
        </authorList>
    </citation>
    <scope>NUCLEOTIDE SEQUENCE [LARGE SCALE GENOMIC DNA]</scope>
    <source>
        <strain evidence="2 3">H1</strain>
    </source>
</reference>
<protein>
    <submittedName>
        <fullName evidence="2">Ankyrin repeat domain-containing protein</fullName>
    </submittedName>
</protein>
<dbReference type="PANTHER" id="PTHR11070">
    <property type="entry name" value="UVRD / RECB / PCRA DNA HELICASE FAMILY MEMBER"/>
    <property type="match status" value="1"/>
</dbReference>
<dbReference type="InterPro" id="IPR002110">
    <property type="entry name" value="Ankyrin_rpt"/>
</dbReference>
<dbReference type="Proteomes" id="UP001293718">
    <property type="component" value="Unassembled WGS sequence"/>
</dbReference>
<feature type="repeat" description="ANK" evidence="1">
    <location>
        <begin position="761"/>
        <end position="793"/>
    </location>
</feature>
<dbReference type="InterPro" id="IPR036770">
    <property type="entry name" value="Ankyrin_rpt-contain_sf"/>
</dbReference>
<dbReference type="InterPro" id="IPR027417">
    <property type="entry name" value="P-loop_NTPase"/>
</dbReference>
<dbReference type="SUPFAM" id="SSF52540">
    <property type="entry name" value="P-loop containing nucleoside triphosphate hydrolases"/>
    <property type="match status" value="1"/>
</dbReference>
<keyword evidence="3" id="KW-1185">Reference proteome</keyword>
<accession>A0ABU5IB00</accession>
<dbReference type="SMART" id="SM00248">
    <property type="entry name" value="ANK"/>
    <property type="match status" value="1"/>
</dbReference>
<name>A0ABU5IB00_9BURK</name>
<dbReference type="PANTHER" id="PTHR11070:SF45">
    <property type="entry name" value="DNA 3'-5' HELICASE"/>
    <property type="match status" value="1"/>
</dbReference>
<gene>
    <name evidence="2" type="ORF">SM757_04265</name>
</gene>
<dbReference type="EMBL" id="JAXOJX010000003">
    <property type="protein sequence ID" value="MDZ5455781.1"/>
    <property type="molecule type" value="Genomic_DNA"/>
</dbReference>